<evidence type="ECO:0000313" key="1">
    <source>
        <dbReference type="EMBL" id="RUT06382.1"/>
    </source>
</evidence>
<reference evidence="1 2" key="1">
    <citation type="journal article" date="2019" name="Genome Biol. Evol.">
        <title>Day and night: Metabolic profiles and evolutionary relationships of six axenic non-marine cyanobacteria.</title>
        <authorList>
            <person name="Will S.E."/>
            <person name="Henke P."/>
            <person name="Boedeker C."/>
            <person name="Huang S."/>
            <person name="Brinkmann H."/>
            <person name="Rohde M."/>
            <person name="Jarek M."/>
            <person name="Friedl T."/>
            <person name="Seufert S."/>
            <person name="Schumacher M."/>
            <person name="Overmann J."/>
            <person name="Neumann-Schaal M."/>
            <person name="Petersen J."/>
        </authorList>
    </citation>
    <scope>NUCLEOTIDE SEQUENCE [LARGE SCALE GENOMIC DNA]</scope>
    <source>
        <strain evidence="1 2">SAG 39.79</strain>
    </source>
</reference>
<organism evidence="1 2">
    <name type="scientific">Chroococcidiopsis cubana SAG 39.79</name>
    <dbReference type="NCBI Taxonomy" id="388085"/>
    <lineage>
        <taxon>Bacteria</taxon>
        <taxon>Bacillati</taxon>
        <taxon>Cyanobacteriota</taxon>
        <taxon>Cyanophyceae</taxon>
        <taxon>Chroococcidiopsidales</taxon>
        <taxon>Chroococcidiopsidaceae</taxon>
        <taxon>Chroococcidiopsis</taxon>
    </lineage>
</organism>
<gene>
    <name evidence="1" type="ORF">DSM107010_52650</name>
</gene>
<accession>A0AB37UDT8</accession>
<protein>
    <recommendedName>
        <fullName evidence="3">DUF4347 domain-containing protein</fullName>
    </recommendedName>
</protein>
<comment type="caution">
    <text evidence="1">The sequence shown here is derived from an EMBL/GenBank/DDBJ whole genome shotgun (WGS) entry which is preliminary data.</text>
</comment>
<evidence type="ECO:0008006" key="3">
    <source>
        <dbReference type="Google" id="ProtNLM"/>
    </source>
</evidence>
<sequence>MNVLNQLKKLWKTAEVVSVVFEASTDIQSLDAQAFILKSVPVDHDLPGGKSDGFTGVDSDSINLSKNNTFANIFLGNYSDISTYQKLVSSGYKSGIVRDFLTSITLLALVLGNNRFSSIDASGSVVLARPNIFNDSLLIDSTSI</sequence>
<dbReference type="EMBL" id="RSCK01000067">
    <property type="protein sequence ID" value="RUT06382.1"/>
    <property type="molecule type" value="Genomic_DNA"/>
</dbReference>
<keyword evidence="2" id="KW-1185">Reference proteome</keyword>
<dbReference type="AlphaFoldDB" id="A0AB37UDT8"/>
<name>A0AB37UDT8_9CYAN</name>
<dbReference type="RefSeq" id="WP_106170622.1">
    <property type="nucleotide sequence ID" value="NZ_JAVKZF010000004.1"/>
</dbReference>
<proteinExistence type="predicted"/>
<dbReference type="Proteomes" id="UP000282574">
    <property type="component" value="Unassembled WGS sequence"/>
</dbReference>
<evidence type="ECO:0000313" key="2">
    <source>
        <dbReference type="Proteomes" id="UP000282574"/>
    </source>
</evidence>